<dbReference type="GO" id="GO:0004674">
    <property type="term" value="F:protein serine/threonine kinase activity"/>
    <property type="evidence" value="ECO:0007669"/>
    <property type="project" value="UniProtKB-KW"/>
</dbReference>
<feature type="compositionally biased region" description="Pro residues" evidence="7">
    <location>
        <begin position="95"/>
        <end position="105"/>
    </location>
</feature>
<dbReference type="EnsemblPlants" id="EMT24868">
    <property type="protein sequence ID" value="EMT24868"/>
    <property type="gene ID" value="F775_25657"/>
</dbReference>
<feature type="region of interest" description="Disordered" evidence="7">
    <location>
        <begin position="86"/>
        <end position="109"/>
    </location>
</feature>
<dbReference type="PROSITE" id="PS00107">
    <property type="entry name" value="PROTEIN_KINASE_ATP"/>
    <property type="match status" value="1"/>
</dbReference>
<accession>M8BSV5</accession>
<dbReference type="CDD" id="cd05117">
    <property type="entry name" value="STKc_CAMK"/>
    <property type="match status" value="1"/>
</dbReference>
<keyword evidence="6" id="KW-0067">ATP-binding</keyword>
<keyword evidence="5" id="KW-0418">Kinase</keyword>
<evidence type="ECO:0000256" key="3">
    <source>
        <dbReference type="ARBA" id="ARBA00022737"/>
    </source>
</evidence>
<dbReference type="InterPro" id="IPR008271">
    <property type="entry name" value="Ser/Thr_kinase_AS"/>
</dbReference>
<proteinExistence type="predicted"/>
<dbReference type="InterPro" id="IPR050205">
    <property type="entry name" value="CDPK_Ser/Thr_kinases"/>
</dbReference>
<dbReference type="GO" id="GO:0005524">
    <property type="term" value="F:ATP binding"/>
    <property type="evidence" value="ECO:0007669"/>
    <property type="project" value="UniProtKB-UniRule"/>
</dbReference>
<evidence type="ECO:0000256" key="5">
    <source>
        <dbReference type="ARBA" id="ARBA00022777"/>
    </source>
</evidence>
<dbReference type="FunFam" id="1.10.510.10:FF:000641">
    <property type="entry name" value="Serine/threonine-protein kinase PEPKR2"/>
    <property type="match status" value="1"/>
</dbReference>
<dbReference type="InterPro" id="IPR000719">
    <property type="entry name" value="Prot_kinase_dom"/>
</dbReference>
<dbReference type="Pfam" id="PF00069">
    <property type="entry name" value="Pkinase"/>
    <property type="match status" value="1"/>
</dbReference>
<dbReference type="PROSITE" id="PS50011">
    <property type="entry name" value="PROTEIN_KINASE_DOM"/>
    <property type="match status" value="1"/>
</dbReference>
<keyword evidence="4" id="KW-0547">Nucleotide-binding</keyword>
<keyword evidence="1" id="KW-0723">Serine/threonine-protein kinase</keyword>
<sequence>MEIKPGRGVGESEGELVVLLVRLEAAATPSSSASSRVVGHRRSSMRSKFLHALRSLLRERAPRSLACTRRYSSTQGRMELLASSSWRPHFCGGEPPRPPRPPRSQPPLQKGLCAQESAARVGGFGAGGRGIAAEAGKRTVPDPAGPARSLPDAATFAYTAAITCLRCTLPLDAKVNAKTRNEQGSSTVHAAPLSARAARRKKRLEAEYELGDEIGQGKFGSVRICRAKAGGEEFACKALPKNGEETVHREVEIMQHLSGHPGVVTLKAVFEDADKFYLVMELCSGGRLLDEMARDGTFSEQRAALVIKDLMSVVKYCHEMGVIHRDIKPENILLTKTGKMKLADFGLAARVTNGQKLSGVAGSPAYVAPEVLSGSYSEKVDIWGAGVLLHVLLLGSLPFQGGSLEAVFEAIKTVELDFNSGPWESMSVLGRDLISRMLDRDVSSRITADQVLCHPWVLFYTECTLKAVTPNVTNKIVAPKITWDRIRSHCESSASDSSSQRSEDQDECGIVDALTAAITHVRISEPKRTRLCSPGIPIQQECSSNIKSNLCTAF</sequence>
<dbReference type="PANTHER" id="PTHR24349">
    <property type="entry name" value="SERINE/THREONINE-PROTEIN KINASE"/>
    <property type="match status" value="1"/>
</dbReference>
<dbReference type="InterPro" id="IPR017441">
    <property type="entry name" value="Protein_kinase_ATP_BS"/>
</dbReference>
<dbReference type="SMART" id="SM00220">
    <property type="entry name" value="S_TKc"/>
    <property type="match status" value="1"/>
</dbReference>
<evidence type="ECO:0000256" key="4">
    <source>
        <dbReference type="ARBA" id="ARBA00022741"/>
    </source>
</evidence>
<name>M8BSV5_AEGTA</name>
<evidence type="ECO:0000256" key="7">
    <source>
        <dbReference type="SAM" id="MobiDB-lite"/>
    </source>
</evidence>
<evidence type="ECO:0000256" key="6">
    <source>
        <dbReference type="ARBA" id="ARBA00022840"/>
    </source>
</evidence>
<evidence type="ECO:0000313" key="8">
    <source>
        <dbReference type="EnsemblPlants" id="EMT24868"/>
    </source>
</evidence>
<organism evidence="8">
    <name type="scientific">Aegilops tauschii</name>
    <name type="common">Tausch's goatgrass</name>
    <name type="synonym">Aegilops squarrosa</name>
    <dbReference type="NCBI Taxonomy" id="37682"/>
    <lineage>
        <taxon>Eukaryota</taxon>
        <taxon>Viridiplantae</taxon>
        <taxon>Streptophyta</taxon>
        <taxon>Embryophyta</taxon>
        <taxon>Tracheophyta</taxon>
        <taxon>Spermatophyta</taxon>
        <taxon>Magnoliopsida</taxon>
        <taxon>Liliopsida</taxon>
        <taxon>Poales</taxon>
        <taxon>Poaceae</taxon>
        <taxon>BOP clade</taxon>
        <taxon>Pooideae</taxon>
        <taxon>Triticodae</taxon>
        <taxon>Triticeae</taxon>
        <taxon>Triticinae</taxon>
        <taxon>Aegilops</taxon>
    </lineage>
</organism>
<dbReference type="SUPFAM" id="SSF56112">
    <property type="entry name" value="Protein kinase-like (PK-like)"/>
    <property type="match status" value="1"/>
</dbReference>
<protein>
    <submittedName>
        <fullName evidence="8">Serine/threonine-protein kinase PEPKR2</fullName>
    </submittedName>
</protein>
<dbReference type="Gene3D" id="1.10.510.10">
    <property type="entry name" value="Transferase(Phosphotransferase) domain 1"/>
    <property type="match status" value="1"/>
</dbReference>
<keyword evidence="2" id="KW-0808">Transferase</keyword>
<evidence type="ECO:0000256" key="1">
    <source>
        <dbReference type="ARBA" id="ARBA00022527"/>
    </source>
</evidence>
<dbReference type="PROSITE" id="PS00108">
    <property type="entry name" value="PROTEIN_KINASE_ST"/>
    <property type="match status" value="1"/>
</dbReference>
<dbReference type="InterPro" id="IPR011009">
    <property type="entry name" value="Kinase-like_dom_sf"/>
</dbReference>
<dbReference type="FunFam" id="3.30.200.20:FF:000042">
    <property type="entry name" value="Aurora kinase A"/>
    <property type="match status" value="1"/>
</dbReference>
<keyword evidence="3" id="KW-0677">Repeat</keyword>
<dbReference type="AlphaFoldDB" id="M8BSV5"/>
<evidence type="ECO:0000256" key="2">
    <source>
        <dbReference type="ARBA" id="ARBA00022679"/>
    </source>
</evidence>
<reference evidence="8" key="1">
    <citation type="submission" date="2015-06" db="UniProtKB">
        <authorList>
            <consortium name="EnsemblPlants"/>
        </authorList>
    </citation>
    <scope>IDENTIFICATION</scope>
</reference>